<sequence>MALTIKPSKALNEFIKALPEKADYPPNVKELWRSGENVMLTNLDLRWIGNYIRKMESPKVYLHELVKGCDIVLPTPPSDPPRNKELEARIVRLRKEQEQRQYNKMIQNVSRTPEGKEESFAAEMKLINSQLIEVLGFAVSLFAAFAFGFTGINYMIGPLDFGIRALLGVVSALVVAVAELYFLARVLGDYEFFHFQKQKKMKTS</sequence>
<reference evidence="7 8" key="1">
    <citation type="submission" date="2016-03" db="EMBL/GenBank/DDBJ databases">
        <title>EvidentialGene: Evidence-directed Construction of Genes on Genomes.</title>
        <authorList>
            <person name="Gilbert D.G."/>
            <person name="Choi J.-H."/>
            <person name="Mockaitis K."/>
            <person name="Colbourne J."/>
            <person name="Pfrender M."/>
        </authorList>
    </citation>
    <scope>NUCLEOTIDE SEQUENCE [LARGE SCALE GENOMIC DNA]</scope>
    <source>
        <strain evidence="7 8">Xinb3</strain>
        <tissue evidence="7">Complete organism</tissue>
    </source>
</reference>
<keyword evidence="5 6" id="KW-0472">Membrane</keyword>
<name>A0A165ACZ7_9CRUS</name>
<dbReference type="Pfam" id="PF11712">
    <property type="entry name" value="Vma12"/>
    <property type="match status" value="1"/>
</dbReference>
<comment type="caution">
    <text evidence="7">The sequence shown here is derived from an EMBL/GenBank/DDBJ whole genome shotgun (WGS) entry which is preliminary data.</text>
</comment>
<evidence type="ECO:0000256" key="5">
    <source>
        <dbReference type="ARBA" id="ARBA00023136"/>
    </source>
</evidence>
<proteinExistence type="predicted"/>
<dbReference type="Proteomes" id="UP000076858">
    <property type="component" value="Unassembled WGS sequence"/>
</dbReference>
<dbReference type="InterPro" id="IPR021013">
    <property type="entry name" value="ATPase_Vma12"/>
</dbReference>
<keyword evidence="2 6" id="KW-0812">Transmembrane</keyword>
<dbReference type="GO" id="GO:0070072">
    <property type="term" value="P:vacuolar proton-transporting V-type ATPase complex assembly"/>
    <property type="evidence" value="ECO:0007669"/>
    <property type="project" value="InterPro"/>
</dbReference>
<feature type="transmembrane region" description="Helical" evidence="6">
    <location>
        <begin position="162"/>
        <end position="184"/>
    </location>
</feature>
<dbReference type="PANTHER" id="PTHR31394">
    <property type="entry name" value="TRANSMEMBRANE PROTEIN 199"/>
    <property type="match status" value="1"/>
</dbReference>
<dbReference type="OrthoDB" id="19981at2759"/>
<evidence type="ECO:0000256" key="2">
    <source>
        <dbReference type="ARBA" id="ARBA00022692"/>
    </source>
</evidence>
<evidence type="ECO:0000256" key="4">
    <source>
        <dbReference type="ARBA" id="ARBA00022989"/>
    </source>
</evidence>
<keyword evidence="4 6" id="KW-1133">Transmembrane helix</keyword>
<dbReference type="PANTHER" id="PTHR31394:SF1">
    <property type="entry name" value="TRANSMEMBRANE PROTEIN 199"/>
    <property type="match status" value="1"/>
</dbReference>
<dbReference type="AlphaFoldDB" id="A0A165ACZ7"/>
<dbReference type="EMBL" id="LRGB01000626">
    <property type="protein sequence ID" value="KZS17471.1"/>
    <property type="molecule type" value="Genomic_DNA"/>
</dbReference>
<comment type="subcellular location">
    <subcellularLocation>
        <location evidence="1">Endoplasmic reticulum membrane</location>
        <topology evidence="1">Multi-pass membrane protein</topology>
    </subcellularLocation>
</comment>
<evidence type="ECO:0000256" key="3">
    <source>
        <dbReference type="ARBA" id="ARBA00022824"/>
    </source>
</evidence>
<feature type="transmembrane region" description="Helical" evidence="6">
    <location>
        <begin position="134"/>
        <end position="156"/>
    </location>
</feature>
<evidence type="ECO:0000256" key="6">
    <source>
        <dbReference type="SAM" id="Phobius"/>
    </source>
</evidence>
<evidence type="ECO:0000313" key="7">
    <source>
        <dbReference type="EMBL" id="KZS17471.1"/>
    </source>
</evidence>
<gene>
    <name evidence="7" type="ORF">APZ42_016312</name>
</gene>
<accession>A0A165ACZ7</accession>
<keyword evidence="3" id="KW-0256">Endoplasmic reticulum</keyword>
<dbReference type="STRING" id="35525.A0A165ACZ7"/>
<dbReference type="GO" id="GO:0005789">
    <property type="term" value="C:endoplasmic reticulum membrane"/>
    <property type="evidence" value="ECO:0007669"/>
    <property type="project" value="UniProtKB-SubCell"/>
</dbReference>
<evidence type="ECO:0000313" key="8">
    <source>
        <dbReference type="Proteomes" id="UP000076858"/>
    </source>
</evidence>
<keyword evidence="8" id="KW-1185">Reference proteome</keyword>
<organism evidence="7 8">
    <name type="scientific">Daphnia magna</name>
    <dbReference type="NCBI Taxonomy" id="35525"/>
    <lineage>
        <taxon>Eukaryota</taxon>
        <taxon>Metazoa</taxon>
        <taxon>Ecdysozoa</taxon>
        <taxon>Arthropoda</taxon>
        <taxon>Crustacea</taxon>
        <taxon>Branchiopoda</taxon>
        <taxon>Diplostraca</taxon>
        <taxon>Cladocera</taxon>
        <taxon>Anomopoda</taxon>
        <taxon>Daphniidae</taxon>
        <taxon>Daphnia</taxon>
    </lineage>
</organism>
<evidence type="ECO:0000256" key="1">
    <source>
        <dbReference type="ARBA" id="ARBA00004477"/>
    </source>
</evidence>
<protein>
    <submittedName>
        <fullName evidence="7">Transmembrane protein 199</fullName>
    </submittedName>
</protein>